<proteinExistence type="predicted"/>
<organism evidence="2 3">
    <name type="scientific">Grifola frondosa</name>
    <name type="common">Maitake</name>
    <name type="synonym">Polyporus frondosus</name>
    <dbReference type="NCBI Taxonomy" id="5627"/>
    <lineage>
        <taxon>Eukaryota</taxon>
        <taxon>Fungi</taxon>
        <taxon>Dikarya</taxon>
        <taxon>Basidiomycota</taxon>
        <taxon>Agaricomycotina</taxon>
        <taxon>Agaricomycetes</taxon>
        <taxon>Polyporales</taxon>
        <taxon>Grifolaceae</taxon>
        <taxon>Grifola</taxon>
    </lineage>
</organism>
<gene>
    <name evidence="2" type="ORF">A0H81_01190</name>
</gene>
<evidence type="ECO:0000256" key="1">
    <source>
        <dbReference type="SAM" id="MobiDB-lite"/>
    </source>
</evidence>
<evidence type="ECO:0000313" key="2">
    <source>
        <dbReference type="EMBL" id="OBZ79514.1"/>
    </source>
</evidence>
<accession>A0A1C7MWQ3</accession>
<evidence type="ECO:0000313" key="3">
    <source>
        <dbReference type="Proteomes" id="UP000092993"/>
    </source>
</evidence>
<comment type="caution">
    <text evidence="2">The sequence shown here is derived from an EMBL/GenBank/DDBJ whole genome shotgun (WGS) entry which is preliminary data.</text>
</comment>
<sequence length="227" mass="23265">MSNTNLPAQSDARFDTSASWAAAEASDAKLTKEVEQNASQLHNVAEDAAATAQYKESVPAVDHLERGLSHKTNVAASEGQYDVESAKATVGGYVEQAKNIANSAFATAQSYLPGSQTQNPSRSIQYNNTAESLTAAVKSGIATGKEYLASAQATAQPHIDHARTVVQPHLDRAVGAVSGTASGNSGVDSSAPSKVPASTAPLESGPQVVGNPYPATTTGQSVNVAEV</sequence>
<name>A0A1C7MWQ3_GRIFR</name>
<dbReference type="Proteomes" id="UP000092993">
    <property type="component" value="Unassembled WGS sequence"/>
</dbReference>
<dbReference type="OrthoDB" id="3269666at2759"/>
<feature type="compositionally biased region" description="Polar residues" evidence="1">
    <location>
        <begin position="214"/>
        <end position="227"/>
    </location>
</feature>
<dbReference type="AlphaFoldDB" id="A0A1C7MWQ3"/>
<feature type="region of interest" description="Disordered" evidence="1">
    <location>
        <begin position="176"/>
        <end position="227"/>
    </location>
</feature>
<dbReference type="OMA" id="AAQDYLH"/>
<feature type="compositionally biased region" description="Polar residues" evidence="1">
    <location>
        <begin position="179"/>
        <end position="192"/>
    </location>
</feature>
<reference evidence="2 3" key="1">
    <citation type="submission" date="2016-03" db="EMBL/GenBank/DDBJ databases">
        <title>Whole genome sequencing of Grifola frondosa 9006-11.</title>
        <authorList>
            <person name="Min B."/>
            <person name="Park H."/>
            <person name="Kim J.-G."/>
            <person name="Cho H."/>
            <person name="Oh Y.-L."/>
            <person name="Kong W.-S."/>
            <person name="Choi I.-G."/>
        </authorList>
    </citation>
    <scope>NUCLEOTIDE SEQUENCE [LARGE SCALE GENOMIC DNA]</scope>
    <source>
        <strain evidence="2 3">9006-11</strain>
    </source>
</reference>
<protein>
    <submittedName>
        <fullName evidence="2">Uncharacterized protein</fullName>
    </submittedName>
</protein>
<dbReference type="EMBL" id="LUGG01000001">
    <property type="protein sequence ID" value="OBZ79514.1"/>
    <property type="molecule type" value="Genomic_DNA"/>
</dbReference>
<dbReference type="STRING" id="5627.A0A1C7MWQ3"/>
<keyword evidence="3" id="KW-1185">Reference proteome</keyword>